<dbReference type="Proteomes" id="UP001652661">
    <property type="component" value="Chromosome 3R"/>
</dbReference>
<dbReference type="OrthoDB" id="7868124at2759"/>
<accession>A0A6P4IE75</accession>
<feature type="region of interest" description="Disordered" evidence="2">
    <location>
        <begin position="322"/>
        <end position="388"/>
    </location>
</feature>
<dbReference type="AlphaFoldDB" id="A0A6P4IE75"/>
<feature type="compositionally biased region" description="Polar residues" evidence="2">
    <location>
        <begin position="378"/>
        <end position="388"/>
    </location>
</feature>
<dbReference type="RefSeq" id="XP_017026570.1">
    <property type="nucleotide sequence ID" value="XM_017171081.3"/>
</dbReference>
<keyword evidence="3" id="KW-0732">Signal</keyword>
<evidence type="ECO:0000256" key="1">
    <source>
        <dbReference type="SAM" id="Coils"/>
    </source>
</evidence>
<gene>
    <name evidence="5" type="primary">LOC108077662</name>
</gene>
<evidence type="ECO:0000313" key="4">
    <source>
        <dbReference type="Proteomes" id="UP001652661"/>
    </source>
</evidence>
<keyword evidence="4" id="KW-1185">Reference proteome</keyword>
<feature type="region of interest" description="Disordered" evidence="2">
    <location>
        <begin position="32"/>
        <end position="54"/>
    </location>
</feature>
<name>A0A6P4IE75_DROKI</name>
<organism evidence="4 5">
    <name type="scientific">Drosophila kikkawai</name>
    <name type="common">Fruit fly</name>
    <dbReference type="NCBI Taxonomy" id="30033"/>
    <lineage>
        <taxon>Eukaryota</taxon>
        <taxon>Metazoa</taxon>
        <taxon>Ecdysozoa</taxon>
        <taxon>Arthropoda</taxon>
        <taxon>Hexapoda</taxon>
        <taxon>Insecta</taxon>
        <taxon>Pterygota</taxon>
        <taxon>Neoptera</taxon>
        <taxon>Endopterygota</taxon>
        <taxon>Diptera</taxon>
        <taxon>Brachycera</taxon>
        <taxon>Muscomorpha</taxon>
        <taxon>Ephydroidea</taxon>
        <taxon>Drosophilidae</taxon>
        <taxon>Drosophila</taxon>
        <taxon>Sophophora</taxon>
    </lineage>
</organism>
<feature type="coiled-coil region" evidence="1">
    <location>
        <begin position="206"/>
        <end position="240"/>
    </location>
</feature>
<keyword evidence="1" id="KW-0175">Coiled coil</keyword>
<dbReference type="Pfam" id="PF05335">
    <property type="entry name" value="DUF745"/>
    <property type="match status" value="1"/>
</dbReference>
<feature type="signal peptide" evidence="3">
    <location>
        <begin position="1"/>
        <end position="25"/>
    </location>
</feature>
<evidence type="ECO:0000313" key="5">
    <source>
        <dbReference type="RefSeq" id="XP_017026570.1"/>
    </source>
</evidence>
<dbReference type="PANTHER" id="PTHR37161">
    <property type="entry name" value="HDC10475"/>
    <property type="match status" value="1"/>
</dbReference>
<evidence type="ECO:0000256" key="2">
    <source>
        <dbReference type="SAM" id="MobiDB-lite"/>
    </source>
</evidence>
<dbReference type="PANTHER" id="PTHR37161:SF2">
    <property type="entry name" value="AT11648P-RELATED"/>
    <property type="match status" value="1"/>
</dbReference>
<protein>
    <submittedName>
        <fullName evidence="5">Uncharacterized abhydrolase domain-containing protein DDB_G0269086</fullName>
    </submittedName>
</protein>
<dbReference type="InterPro" id="IPR007999">
    <property type="entry name" value="DUF745"/>
</dbReference>
<sequence length="388" mass="42955">MRIATPQPPILFVLLVHLLVAGVASSQFGGSYQQSRSGNCRQEDQPQAQNLNGCETGGGCGGGGMDSGSSRSRPLNPKQIASNIAQQAAQDAKKASDTQVPAAVEAARQVKLQLADRAGAAAWAAEAALVGKQQIVEQLRAEVQEADSVFQDETASVSVSQNNLNTAICTAKQANDLMQQIQGILGAAQETVKSAETAVCSAHDELQEKNKLVDAAQRRVELLLQELRNAKLDYDNTKKSAYKAACAAAEARQKASRERRSGKNYREPQHYQNLAREQFQGEEQKHQQTQVQAPLQEIRKQPEEWKYNQQVKAKLAAEERLKALKQRRSPGNNMKAYREPLQKHYQTQNLEQKYHQMQAPASLPKDNVHQKQPEQWEYNEQGQAMFSS</sequence>
<feature type="chain" id="PRO_5027951686" evidence="3">
    <location>
        <begin position="26"/>
        <end position="388"/>
    </location>
</feature>
<proteinExistence type="predicted"/>
<evidence type="ECO:0000256" key="3">
    <source>
        <dbReference type="SAM" id="SignalP"/>
    </source>
</evidence>
<dbReference type="GeneID" id="108077662"/>
<feature type="compositionally biased region" description="Polar residues" evidence="2">
    <location>
        <begin position="32"/>
        <end position="53"/>
    </location>
</feature>
<reference evidence="5" key="1">
    <citation type="submission" date="2025-08" db="UniProtKB">
        <authorList>
            <consortium name="RefSeq"/>
        </authorList>
    </citation>
    <scope>IDENTIFICATION</scope>
    <source>
        <strain evidence="5">14028-0561.14</strain>
        <tissue evidence="5">Whole fly</tissue>
    </source>
</reference>